<dbReference type="InterPro" id="IPR008969">
    <property type="entry name" value="CarboxyPept-like_regulatory"/>
</dbReference>
<dbReference type="EMBL" id="AP019735">
    <property type="protein sequence ID" value="BBL03725.1"/>
    <property type="molecule type" value="Genomic_DNA"/>
</dbReference>
<comment type="similarity">
    <text evidence="7">Belongs to the TonB-dependent receptor family.</text>
</comment>
<keyword evidence="3 7" id="KW-1134">Transmembrane beta strand</keyword>
<name>A0A4Y1WSP2_9BACT</name>
<dbReference type="NCBIfam" id="TIGR04056">
    <property type="entry name" value="OMP_RagA_SusC"/>
    <property type="match status" value="1"/>
</dbReference>
<dbReference type="PROSITE" id="PS52016">
    <property type="entry name" value="TONB_DEPENDENT_REC_3"/>
    <property type="match status" value="1"/>
</dbReference>
<evidence type="ECO:0000256" key="4">
    <source>
        <dbReference type="ARBA" id="ARBA00022692"/>
    </source>
</evidence>
<dbReference type="FunFam" id="2.170.130.10:FF:000008">
    <property type="entry name" value="SusC/RagA family TonB-linked outer membrane protein"/>
    <property type="match status" value="1"/>
</dbReference>
<gene>
    <name evidence="10" type="ORF">A5CBH24_10380</name>
</gene>
<reference evidence="11" key="1">
    <citation type="submission" date="2019-06" db="EMBL/GenBank/DDBJ databases">
        <title>Alistipes onderdonkii subsp. vulgaris subsp. nov., Alistipes dispar sp. nov. and Alistipes communis sp. nov., isolated from human faeces, and creation of Alistipes onderdonkii subsp. onderdonkii subsp. nov.</title>
        <authorList>
            <person name="Sakamoto M."/>
            <person name="Ikeyama N."/>
            <person name="Ogata Y."/>
            <person name="Suda W."/>
            <person name="Iino T."/>
            <person name="Hattori M."/>
            <person name="Ohkuma M."/>
        </authorList>
    </citation>
    <scope>NUCLEOTIDE SEQUENCE [LARGE SCALE GENOMIC DNA]</scope>
    <source>
        <strain evidence="11">5CBH24</strain>
    </source>
</reference>
<dbReference type="InterPro" id="IPR023996">
    <property type="entry name" value="TonB-dep_OMP_SusC/RagA"/>
</dbReference>
<dbReference type="GO" id="GO:0009279">
    <property type="term" value="C:cell outer membrane"/>
    <property type="evidence" value="ECO:0007669"/>
    <property type="project" value="UniProtKB-SubCell"/>
</dbReference>
<dbReference type="Gene3D" id="2.40.170.20">
    <property type="entry name" value="TonB-dependent receptor, beta-barrel domain"/>
    <property type="match status" value="1"/>
</dbReference>
<sequence length="1025" mass="114175">MNTANLRLRGRWLLALFASLFLAVGASAQNEVEIQGRVTADGQPLVGASVIIKGTTTGTSTDIAGNFTVRAKNGAVLSVGFVGYKTREVAVTAGVTFLDIVLEAEEALIDDVVVIGYGSMKKSDLTGSVVSVKMDAIKDISAPSIEGLLQGRAAGLQIMNTSQDPGAGAVVRIRGNSSLNGSNTPLIVVDGFPIGDAGNLSQINPSDIESIEILKDASSSAIYGSRGANGVILIQTRTAKGGSTQVSVNHRTTIGQFTDKLNVWRNPLQMAQIANEELTNAGLPALYTGQYNNGTYYPSLIEIQQGKWSNTDWADLCMRTAVVNNTTATLSHSTDKAAINLSLNYFDDEGVYKKDNFRKGNVTLNGSYKLAKNFTLQTSNILSIHKRHVNNTLEYGRNPLWPVYDEDGNYFVASETDFGHPLIISDNVKNETQGRDLISSLAAEWEIIEGLKIRTQLNYNYSTSVQDVYNASNTSQEAHDMNGIAQMNNSLSQDVLSETYVTFQRTFADRHNLSVMAGHSFDYNMGRTLGTTAYDFVNDALGNENMGAGNPQKNVINNTYQNSKLLSFYGRLNYVLDDKYLFTFTMRADGSSKFGKNNKWGYFPSGAVSWKLHNEPWMQKLNVFDEFKIRASWGISGNQGISPYQTLNRYGTEKYWFADKWQTAIGPGYEAGREGANDRYILWGGIANPDLRWESTRQWNLGVDLAFFKRRLRVTMDYYDKYTTDLLREKYLPLSSSYDKMWVNDGNIRNRGFELTLDGDIVSRKNTSFSATFIFSRNRNEVTDLGNAVSSGLSTDYLTGMQYEVCGQSLSMFNGNPSVYAIGYPMYVFYGYRVNGIIQQGEDPGFMSSDGKDQPGELKYVDLNGDYAIDDRDRCIIGDPNPDFTASLNLAFRYKNLDVSVFLNGVFGNDVIYNGYTYDPRVKIKRWTPDNPTNEYPRLNSTRSYLFSDYFVHDGSFVRLQNINIGYTIPVRKAFIRSVRVFANIENAYTFTKFDGYDPEVGVDGIYWGGYPRLRKYAIGLDLKF</sequence>
<dbReference type="InterPro" id="IPR023997">
    <property type="entry name" value="TonB-dep_OMP_SusC/RagA_CS"/>
</dbReference>
<evidence type="ECO:0000259" key="9">
    <source>
        <dbReference type="Pfam" id="PF07715"/>
    </source>
</evidence>
<evidence type="ECO:0000256" key="1">
    <source>
        <dbReference type="ARBA" id="ARBA00004571"/>
    </source>
</evidence>
<dbReference type="SUPFAM" id="SSF49464">
    <property type="entry name" value="Carboxypeptidase regulatory domain-like"/>
    <property type="match status" value="1"/>
</dbReference>
<comment type="subcellular location">
    <subcellularLocation>
        <location evidence="1 7">Cell outer membrane</location>
        <topology evidence="1 7">Multi-pass membrane protein</topology>
    </subcellularLocation>
</comment>
<dbReference type="InterPro" id="IPR037066">
    <property type="entry name" value="Plug_dom_sf"/>
</dbReference>
<dbReference type="InterPro" id="IPR036942">
    <property type="entry name" value="Beta-barrel_TonB_sf"/>
</dbReference>
<dbReference type="AlphaFoldDB" id="A0A4Y1WSP2"/>
<dbReference type="RefSeq" id="WP_141412395.1">
    <property type="nucleotide sequence ID" value="NZ_AP019735.1"/>
</dbReference>
<dbReference type="InterPro" id="IPR012910">
    <property type="entry name" value="Plug_dom"/>
</dbReference>
<dbReference type="SUPFAM" id="SSF56935">
    <property type="entry name" value="Porins"/>
    <property type="match status" value="1"/>
</dbReference>
<protein>
    <submittedName>
        <fullName evidence="10">SusC/RagA family TonB-linked outer membrane protein</fullName>
    </submittedName>
</protein>
<dbReference type="InterPro" id="IPR039426">
    <property type="entry name" value="TonB-dep_rcpt-like"/>
</dbReference>
<dbReference type="Gene3D" id="2.60.40.1120">
    <property type="entry name" value="Carboxypeptidase-like, regulatory domain"/>
    <property type="match status" value="1"/>
</dbReference>
<keyword evidence="4 7" id="KW-0812">Transmembrane</keyword>
<feature type="chain" id="PRO_5021409572" evidence="8">
    <location>
        <begin position="29"/>
        <end position="1025"/>
    </location>
</feature>
<evidence type="ECO:0000256" key="7">
    <source>
        <dbReference type="PROSITE-ProRule" id="PRU01360"/>
    </source>
</evidence>
<evidence type="ECO:0000313" key="11">
    <source>
        <dbReference type="Proteomes" id="UP000318946"/>
    </source>
</evidence>
<evidence type="ECO:0000313" key="10">
    <source>
        <dbReference type="EMBL" id="BBL03725.1"/>
    </source>
</evidence>
<feature type="domain" description="TonB-dependent receptor plug" evidence="9">
    <location>
        <begin position="122"/>
        <end position="231"/>
    </location>
</feature>
<keyword evidence="11" id="KW-1185">Reference proteome</keyword>
<evidence type="ECO:0000256" key="5">
    <source>
        <dbReference type="ARBA" id="ARBA00023136"/>
    </source>
</evidence>
<proteinExistence type="inferred from homology"/>
<dbReference type="Proteomes" id="UP000318946">
    <property type="component" value="Chromosome"/>
</dbReference>
<evidence type="ECO:0000256" key="2">
    <source>
        <dbReference type="ARBA" id="ARBA00022448"/>
    </source>
</evidence>
<keyword evidence="5 7" id="KW-0472">Membrane</keyword>
<dbReference type="OrthoDB" id="9768177at2"/>
<dbReference type="NCBIfam" id="TIGR04057">
    <property type="entry name" value="SusC_RagA_signa"/>
    <property type="match status" value="1"/>
</dbReference>
<accession>A0A4Y1WSP2</accession>
<organism evidence="10 11">
    <name type="scientific">Alistipes communis</name>
    <dbReference type="NCBI Taxonomy" id="2585118"/>
    <lineage>
        <taxon>Bacteria</taxon>
        <taxon>Pseudomonadati</taxon>
        <taxon>Bacteroidota</taxon>
        <taxon>Bacteroidia</taxon>
        <taxon>Bacteroidales</taxon>
        <taxon>Rikenellaceae</taxon>
        <taxon>Alistipes</taxon>
    </lineage>
</organism>
<keyword evidence="2 7" id="KW-0813">Transport</keyword>
<evidence type="ECO:0000256" key="6">
    <source>
        <dbReference type="ARBA" id="ARBA00023237"/>
    </source>
</evidence>
<keyword evidence="6 7" id="KW-0998">Cell outer membrane</keyword>
<evidence type="ECO:0000256" key="8">
    <source>
        <dbReference type="SAM" id="SignalP"/>
    </source>
</evidence>
<dbReference type="Gene3D" id="2.170.130.10">
    <property type="entry name" value="TonB-dependent receptor, plug domain"/>
    <property type="match status" value="1"/>
</dbReference>
<dbReference type="Pfam" id="PF13715">
    <property type="entry name" value="CarbopepD_reg_2"/>
    <property type="match status" value="1"/>
</dbReference>
<dbReference type="GeneID" id="78341755"/>
<dbReference type="Pfam" id="PF07715">
    <property type="entry name" value="Plug"/>
    <property type="match status" value="1"/>
</dbReference>
<feature type="signal peptide" evidence="8">
    <location>
        <begin position="1"/>
        <end position="28"/>
    </location>
</feature>
<dbReference type="KEGG" id="acou:A5CBH24_10380"/>
<keyword evidence="8" id="KW-0732">Signal</keyword>
<evidence type="ECO:0000256" key="3">
    <source>
        <dbReference type="ARBA" id="ARBA00022452"/>
    </source>
</evidence>